<dbReference type="SUPFAM" id="SSF54236">
    <property type="entry name" value="Ubiquitin-like"/>
    <property type="match status" value="1"/>
</dbReference>
<comment type="caution">
    <text evidence="3">The sequence shown here is derived from an EMBL/GenBank/DDBJ whole genome shotgun (WGS) entry which is preliminary data.</text>
</comment>
<evidence type="ECO:0000313" key="4">
    <source>
        <dbReference type="Proteomes" id="UP001217089"/>
    </source>
</evidence>
<dbReference type="InterPro" id="IPR029071">
    <property type="entry name" value="Ubiquitin-like_domsf"/>
</dbReference>
<evidence type="ECO:0000259" key="2">
    <source>
        <dbReference type="Pfam" id="PF14560"/>
    </source>
</evidence>
<dbReference type="Proteomes" id="UP001217089">
    <property type="component" value="Unassembled WGS sequence"/>
</dbReference>
<accession>A0ABQ9EWT1</accession>
<organism evidence="3 4">
    <name type="scientific">Tegillarca granosa</name>
    <name type="common">Malaysian cockle</name>
    <name type="synonym">Anadara granosa</name>
    <dbReference type="NCBI Taxonomy" id="220873"/>
    <lineage>
        <taxon>Eukaryota</taxon>
        <taxon>Metazoa</taxon>
        <taxon>Spiralia</taxon>
        <taxon>Lophotrochozoa</taxon>
        <taxon>Mollusca</taxon>
        <taxon>Bivalvia</taxon>
        <taxon>Autobranchia</taxon>
        <taxon>Pteriomorphia</taxon>
        <taxon>Arcoida</taxon>
        <taxon>Arcoidea</taxon>
        <taxon>Arcidae</taxon>
        <taxon>Tegillarca</taxon>
    </lineage>
</organism>
<sequence length="170" mass="19439">MTEQFSVVTQSVVSVNVTSPANAFGNERRFKKDLLICDLKGKLEMIVGSVAANMKLELYDKENKLICKMDNEEAMLGSYPIEDGMRIHVIDPTIKLGEFDDLSKGPKYELADEDYVKKTDTVRAFKEKNKLGRFKEVDPEEQKRKEEEKAQKEQADKDKVESMKIGDRLV</sequence>
<dbReference type="Pfam" id="PF14560">
    <property type="entry name" value="Ubiquitin_2"/>
    <property type="match status" value="1"/>
</dbReference>
<gene>
    <name evidence="3" type="ORF">KUTeg_013650</name>
</gene>
<keyword evidence="4" id="KW-1185">Reference proteome</keyword>
<feature type="region of interest" description="Disordered" evidence="1">
    <location>
        <begin position="135"/>
        <end position="170"/>
    </location>
</feature>
<evidence type="ECO:0000313" key="3">
    <source>
        <dbReference type="EMBL" id="KAJ8308776.1"/>
    </source>
</evidence>
<dbReference type="InterPro" id="IPR000626">
    <property type="entry name" value="Ubiquitin-like_dom"/>
</dbReference>
<name>A0ABQ9EWT1_TEGGR</name>
<feature type="domain" description="Ubiquitin-like" evidence="2">
    <location>
        <begin position="12"/>
        <end position="92"/>
    </location>
</feature>
<evidence type="ECO:0000256" key="1">
    <source>
        <dbReference type="SAM" id="MobiDB-lite"/>
    </source>
</evidence>
<proteinExistence type="predicted"/>
<protein>
    <recommendedName>
        <fullName evidence="2">Ubiquitin-like domain-containing protein</fullName>
    </recommendedName>
</protein>
<dbReference type="Gene3D" id="3.10.20.90">
    <property type="entry name" value="Phosphatidylinositol 3-kinase Catalytic Subunit, Chain A, domain 1"/>
    <property type="match status" value="1"/>
</dbReference>
<dbReference type="CDD" id="cd01789">
    <property type="entry name" value="Ubl_TBCB"/>
    <property type="match status" value="1"/>
</dbReference>
<reference evidence="3 4" key="1">
    <citation type="submission" date="2022-12" db="EMBL/GenBank/DDBJ databases">
        <title>Chromosome-level genome of Tegillarca granosa.</title>
        <authorList>
            <person name="Kim J."/>
        </authorList>
    </citation>
    <scope>NUCLEOTIDE SEQUENCE [LARGE SCALE GENOMIC DNA]</scope>
    <source>
        <strain evidence="3">Teg-2019</strain>
        <tissue evidence="3">Adductor muscle</tissue>
    </source>
</reference>
<dbReference type="InterPro" id="IPR045172">
    <property type="entry name" value="TBCB_Ubl"/>
</dbReference>
<dbReference type="EMBL" id="JARBDR010000657">
    <property type="protein sequence ID" value="KAJ8308776.1"/>
    <property type="molecule type" value="Genomic_DNA"/>
</dbReference>